<dbReference type="Proteomes" id="UP001318860">
    <property type="component" value="Unassembled WGS sequence"/>
</dbReference>
<dbReference type="InterPro" id="IPR016197">
    <property type="entry name" value="Chromo-like_dom_sf"/>
</dbReference>
<sequence length="206" mass="24118">MAPYEALYRRKCRSPIHWDEVGEKKVLGPDIVKRTVEAVEKIIERIKVAQDRQKSYADPKRKELQFVVGEKVFLRVSPTKGIFRFGKRGNLNPRYVGSYEILERVGRVAYRLALPPSMSGIHNVFQVSMLRRYMPDSSHVVNYETIELDRQVSYEEKPVAVLDWKVHKLRNRDVELIKVQWSGHSQEEATWERKEDILASHPDNLC</sequence>
<accession>A0ABR0UAI3</accession>
<gene>
    <name evidence="2" type="ORF">DH2020_046763</name>
</gene>
<evidence type="ECO:0000259" key="1">
    <source>
        <dbReference type="Pfam" id="PF24626"/>
    </source>
</evidence>
<proteinExistence type="predicted"/>
<keyword evidence="3" id="KW-1185">Reference proteome</keyword>
<evidence type="ECO:0000313" key="3">
    <source>
        <dbReference type="Proteomes" id="UP001318860"/>
    </source>
</evidence>
<dbReference type="PANTHER" id="PTHR46148:SF60">
    <property type="entry name" value="CHROMO DOMAIN-CONTAINING PROTEIN"/>
    <property type="match status" value="1"/>
</dbReference>
<reference evidence="2 3" key="1">
    <citation type="journal article" date="2021" name="Comput. Struct. Biotechnol. J.">
        <title>De novo genome assembly of the potent medicinal plant Rehmannia glutinosa using nanopore technology.</title>
        <authorList>
            <person name="Ma L."/>
            <person name="Dong C."/>
            <person name="Song C."/>
            <person name="Wang X."/>
            <person name="Zheng X."/>
            <person name="Niu Y."/>
            <person name="Chen S."/>
            <person name="Feng W."/>
        </authorList>
    </citation>
    <scope>NUCLEOTIDE SEQUENCE [LARGE SCALE GENOMIC DNA]</scope>
    <source>
        <strain evidence="2">DH-2019</strain>
    </source>
</reference>
<organism evidence="2 3">
    <name type="scientific">Rehmannia glutinosa</name>
    <name type="common">Chinese foxglove</name>
    <dbReference type="NCBI Taxonomy" id="99300"/>
    <lineage>
        <taxon>Eukaryota</taxon>
        <taxon>Viridiplantae</taxon>
        <taxon>Streptophyta</taxon>
        <taxon>Embryophyta</taxon>
        <taxon>Tracheophyta</taxon>
        <taxon>Spermatophyta</taxon>
        <taxon>Magnoliopsida</taxon>
        <taxon>eudicotyledons</taxon>
        <taxon>Gunneridae</taxon>
        <taxon>Pentapetalae</taxon>
        <taxon>asterids</taxon>
        <taxon>lamiids</taxon>
        <taxon>Lamiales</taxon>
        <taxon>Orobanchaceae</taxon>
        <taxon>Rehmannieae</taxon>
        <taxon>Rehmannia</taxon>
    </lineage>
</organism>
<dbReference type="PANTHER" id="PTHR46148">
    <property type="entry name" value="CHROMO DOMAIN-CONTAINING PROTEIN"/>
    <property type="match status" value="1"/>
</dbReference>
<feature type="domain" description="Tf2-1-like SH3-like" evidence="1">
    <location>
        <begin position="69"/>
        <end position="133"/>
    </location>
</feature>
<dbReference type="Pfam" id="PF24626">
    <property type="entry name" value="SH3_Tf2-1"/>
    <property type="match status" value="1"/>
</dbReference>
<evidence type="ECO:0000313" key="2">
    <source>
        <dbReference type="EMBL" id="KAK6119494.1"/>
    </source>
</evidence>
<dbReference type="InterPro" id="IPR056924">
    <property type="entry name" value="SH3_Tf2-1"/>
</dbReference>
<dbReference type="EMBL" id="JABTTQ020003179">
    <property type="protein sequence ID" value="KAK6119494.1"/>
    <property type="molecule type" value="Genomic_DNA"/>
</dbReference>
<dbReference type="SUPFAM" id="SSF54160">
    <property type="entry name" value="Chromo domain-like"/>
    <property type="match status" value="1"/>
</dbReference>
<comment type="caution">
    <text evidence="2">The sequence shown here is derived from an EMBL/GenBank/DDBJ whole genome shotgun (WGS) entry which is preliminary data.</text>
</comment>
<protein>
    <recommendedName>
        <fullName evidence="1">Tf2-1-like SH3-like domain-containing protein</fullName>
    </recommendedName>
</protein>
<name>A0ABR0UAI3_REHGL</name>